<dbReference type="InterPro" id="IPR036291">
    <property type="entry name" value="NAD(P)-bd_dom_sf"/>
</dbReference>
<dbReference type="GO" id="GO:0000166">
    <property type="term" value="F:nucleotide binding"/>
    <property type="evidence" value="ECO:0007669"/>
    <property type="project" value="InterPro"/>
</dbReference>
<dbReference type="Gene3D" id="3.30.360.10">
    <property type="entry name" value="Dihydrodipicolinate Reductase, domain 2"/>
    <property type="match status" value="1"/>
</dbReference>
<feature type="domain" description="Gfo/Idh/MocA-like oxidoreductase N-terminal" evidence="1">
    <location>
        <begin position="3"/>
        <end position="113"/>
    </location>
</feature>
<dbReference type="AlphaFoldDB" id="A0A1H9G1B8"/>
<gene>
    <name evidence="3" type="ORF">SAMN05421756_103461</name>
</gene>
<dbReference type="InterPro" id="IPR055170">
    <property type="entry name" value="GFO_IDH_MocA-like_dom"/>
</dbReference>
<dbReference type="InterPro" id="IPR000683">
    <property type="entry name" value="Gfo/Idh/MocA-like_OxRdtase_N"/>
</dbReference>
<organism evidence="3 4">
    <name type="scientific">Microlunatus flavus</name>
    <dbReference type="NCBI Taxonomy" id="1036181"/>
    <lineage>
        <taxon>Bacteria</taxon>
        <taxon>Bacillati</taxon>
        <taxon>Actinomycetota</taxon>
        <taxon>Actinomycetes</taxon>
        <taxon>Propionibacteriales</taxon>
        <taxon>Propionibacteriaceae</taxon>
        <taxon>Microlunatus</taxon>
    </lineage>
</organism>
<dbReference type="PANTHER" id="PTHR43249:SF1">
    <property type="entry name" value="D-GLUCOSIDE 3-DEHYDROGENASE"/>
    <property type="match status" value="1"/>
</dbReference>
<protein>
    <submittedName>
        <fullName evidence="3">Predicted dehydrogenase</fullName>
    </submittedName>
</protein>
<sequence length="338" mass="36328">MTRAAVVGCGDISVVHLAAIEAMDDVELVGVCDADRARAAEVGQRLRVPALDDHRRLLEELRPDVVHVCTPHDQHAPVALDCLDAGVAVLLEKPVAHTVPEALRVVEAAAAHPDVKIGVCLQNRYNTPVQALRQLVDSGDLGTVHGASASVLWHRTPAYYAARPWRGRRERSGGGVLINQAIHTLDLVQWLVGDVVRVRGRAGTYELADVIDVEDTATLVLDHAGGARSVFVATVTNAVDAPVTIDLATEHATVQLRQDLVVRWADGRVDTVGEGSVVTAGRAYWGASHGRLVEDFYARLQEPEPFWIGPREALASLSIIDAVYAEGLDRPGTVPTPD</sequence>
<dbReference type="SUPFAM" id="SSF55347">
    <property type="entry name" value="Glyceraldehyde-3-phosphate dehydrogenase-like, C-terminal domain"/>
    <property type="match status" value="1"/>
</dbReference>
<evidence type="ECO:0000259" key="2">
    <source>
        <dbReference type="Pfam" id="PF22725"/>
    </source>
</evidence>
<dbReference type="InterPro" id="IPR052515">
    <property type="entry name" value="Gfo/Idh/MocA_Oxidoreductase"/>
</dbReference>
<dbReference type="PANTHER" id="PTHR43249">
    <property type="entry name" value="UDP-N-ACETYL-2-AMINO-2-DEOXY-D-GLUCURONATE OXIDASE"/>
    <property type="match status" value="1"/>
</dbReference>
<reference evidence="4" key="1">
    <citation type="submission" date="2016-10" db="EMBL/GenBank/DDBJ databases">
        <authorList>
            <person name="Varghese N."/>
            <person name="Submissions S."/>
        </authorList>
    </citation>
    <scope>NUCLEOTIDE SEQUENCE [LARGE SCALE GENOMIC DNA]</scope>
    <source>
        <strain evidence="4">CGMCC 4.6856</strain>
    </source>
</reference>
<feature type="domain" description="GFO/IDH/MocA-like oxidoreductase" evidence="2">
    <location>
        <begin position="129"/>
        <end position="251"/>
    </location>
</feature>
<evidence type="ECO:0000313" key="3">
    <source>
        <dbReference type="EMBL" id="SEQ43894.1"/>
    </source>
</evidence>
<evidence type="ECO:0000259" key="1">
    <source>
        <dbReference type="Pfam" id="PF01408"/>
    </source>
</evidence>
<keyword evidence="4" id="KW-1185">Reference proteome</keyword>
<name>A0A1H9G1B8_9ACTN</name>
<dbReference type="Pfam" id="PF22725">
    <property type="entry name" value="GFO_IDH_MocA_C3"/>
    <property type="match status" value="1"/>
</dbReference>
<dbReference type="Pfam" id="PF01408">
    <property type="entry name" value="GFO_IDH_MocA"/>
    <property type="match status" value="1"/>
</dbReference>
<dbReference type="Gene3D" id="3.40.50.720">
    <property type="entry name" value="NAD(P)-binding Rossmann-like Domain"/>
    <property type="match status" value="1"/>
</dbReference>
<accession>A0A1H9G1B8</accession>
<dbReference type="STRING" id="1036181.SAMN05421756_103461"/>
<dbReference type="RefSeq" id="WP_091179345.1">
    <property type="nucleotide sequence ID" value="NZ_FOFA01000003.1"/>
</dbReference>
<dbReference type="SUPFAM" id="SSF51735">
    <property type="entry name" value="NAD(P)-binding Rossmann-fold domains"/>
    <property type="match status" value="1"/>
</dbReference>
<proteinExistence type="predicted"/>
<dbReference type="OrthoDB" id="9815825at2"/>
<dbReference type="Proteomes" id="UP000198504">
    <property type="component" value="Unassembled WGS sequence"/>
</dbReference>
<dbReference type="EMBL" id="FOFA01000003">
    <property type="protein sequence ID" value="SEQ43894.1"/>
    <property type="molecule type" value="Genomic_DNA"/>
</dbReference>
<evidence type="ECO:0000313" key="4">
    <source>
        <dbReference type="Proteomes" id="UP000198504"/>
    </source>
</evidence>